<reference evidence="1" key="1">
    <citation type="submission" date="2014-05" db="EMBL/GenBank/DDBJ databases">
        <authorList>
            <person name="Chronopoulou M."/>
        </authorList>
    </citation>
    <scope>NUCLEOTIDE SEQUENCE</scope>
    <source>
        <tissue evidence="1">Whole organism</tissue>
    </source>
</reference>
<evidence type="ECO:0000313" key="1">
    <source>
        <dbReference type="EMBL" id="CDW38562.1"/>
    </source>
</evidence>
<accession>A0A0K2UKW6</accession>
<name>A0A0K2UKW6_LEPSM</name>
<dbReference type="AlphaFoldDB" id="A0A0K2UKW6"/>
<organism evidence="1">
    <name type="scientific">Lepeophtheirus salmonis</name>
    <name type="common">Salmon louse</name>
    <name type="synonym">Caligus salmonis</name>
    <dbReference type="NCBI Taxonomy" id="72036"/>
    <lineage>
        <taxon>Eukaryota</taxon>
        <taxon>Metazoa</taxon>
        <taxon>Ecdysozoa</taxon>
        <taxon>Arthropoda</taxon>
        <taxon>Crustacea</taxon>
        <taxon>Multicrustacea</taxon>
        <taxon>Hexanauplia</taxon>
        <taxon>Copepoda</taxon>
        <taxon>Siphonostomatoida</taxon>
        <taxon>Caligidae</taxon>
        <taxon>Lepeophtheirus</taxon>
    </lineage>
</organism>
<protein>
    <submittedName>
        <fullName evidence="1">Uncharacterized protein</fullName>
    </submittedName>
</protein>
<sequence length="77" mass="9495">MAYRVKSLLEVNKYRCKFFNSFSNHFYRILKLPWYVFCKSIYHKNPFGGRHYTYMVKLSLDDCSRYLLEFFKLCQVV</sequence>
<dbReference type="EMBL" id="HACA01021201">
    <property type="protein sequence ID" value="CDW38562.1"/>
    <property type="molecule type" value="Transcribed_RNA"/>
</dbReference>
<proteinExistence type="predicted"/>